<proteinExistence type="predicted"/>
<accession>A0A919NAP4</accession>
<dbReference type="AlphaFoldDB" id="A0A919NAP4"/>
<evidence type="ECO:0000313" key="4">
    <source>
        <dbReference type="Proteomes" id="UP000629619"/>
    </source>
</evidence>
<keyword evidence="2" id="KW-0732">Signal</keyword>
<dbReference type="PROSITE" id="PS51257">
    <property type="entry name" value="PROKAR_LIPOPROTEIN"/>
    <property type="match status" value="1"/>
</dbReference>
<evidence type="ECO:0000313" key="3">
    <source>
        <dbReference type="EMBL" id="GIF07654.1"/>
    </source>
</evidence>
<protein>
    <submittedName>
        <fullName evidence="3">Uncharacterized protein</fullName>
    </submittedName>
</protein>
<organism evidence="3 4">
    <name type="scientific">Actinoplanes siamensis</name>
    <dbReference type="NCBI Taxonomy" id="1223317"/>
    <lineage>
        <taxon>Bacteria</taxon>
        <taxon>Bacillati</taxon>
        <taxon>Actinomycetota</taxon>
        <taxon>Actinomycetes</taxon>
        <taxon>Micromonosporales</taxon>
        <taxon>Micromonosporaceae</taxon>
        <taxon>Actinoplanes</taxon>
    </lineage>
</organism>
<reference evidence="3" key="1">
    <citation type="submission" date="2021-01" db="EMBL/GenBank/DDBJ databases">
        <title>Whole genome shotgun sequence of Actinoplanes siamensis NBRC 109076.</title>
        <authorList>
            <person name="Komaki H."/>
            <person name="Tamura T."/>
        </authorList>
    </citation>
    <scope>NUCLEOTIDE SEQUENCE</scope>
    <source>
        <strain evidence="3">NBRC 109076</strain>
    </source>
</reference>
<feature type="region of interest" description="Disordered" evidence="1">
    <location>
        <begin position="27"/>
        <end position="50"/>
    </location>
</feature>
<name>A0A919NAP4_9ACTN</name>
<dbReference type="Proteomes" id="UP000629619">
    <property type="component" value="Unassembled WGS sequence"/>
</dbReference>
<evidence type="ECO:0000256" key="1">
    <source>
        <dbReference type="SAM" id="MobiDB-lite"/>
    </source>
</evidence>
<dbReference type="RefSeq" id="WP_203683049.1">
    <property type="nucleotide sequence ID" value="NZ_BOMW01000052.1"/>
</dbReference>
<feature type="compositionally biased region" description="Pro residues" evidence="1">
    <location>
        <begin position="27"/>
        <end position="42"/>
    </location>
</feature>
<gene>
    <name evidence="3" type="ORF">Asi03nite_51920</name>
</gene>
<sequence>MSPHSRHLPLAVGALLLTALTAACGSPPAPPASLPVSAPPPSAVDAQPSVALPPPTYVPFSPGIPGPGTTYAPPTYAYPPTFAYPTTTAPTSTQAPLTKSPTPTPAHAPKCTGRPTGAEILTLIKGKPGIPSKTLQVQGGPYCSGTWSFTTVKLAGTNADQQEPLMVVATGQGSTLALVAAGSDVCNATVQASSPAGIRVLACGF</sequence>
<feature type="compositionally biased region" description="Low complexity" evidence="1">
    <location>
        <begin position="87"/>
        <end position="98"/>
    </location>
</feature>
<keyword evidence="4" id="KW-1185">Reference proteome</keyword>
<feature type="chain" id="PRO_5039732061" evidence="2">
    <location>
        <begin position="26"/>
        <end position="205"/>
    </location>
</feature>
<dbReference type="EMBL" id="BOMW01000052">
    <property type="protein sequence ID" value="GIF07654.1"/>
    <property type="molecule type" value="Genomic_DNA"/>
</dbReference>
<evidence type="ECO:0000256" key="2">
    <source>
        <dbReference type="SAM" id="SignalP"/>
    </source>
</evidence>
<feature type="signal peptide" evidence="2">
    <location>
        <begin position="1"/>
        <end position="25"/>
    </location>
</feature>
<feature type="region of interest" description="Disordered" evidence="1">
    <location>
        <begin position="87"/>
        <end position="113"/>
    </location>
</feature>
<comment type="caution">
    <text evidence="3">The sequence shown here is derived from an EMBL/GenBank/DDBJ whole genome shotgun (WGS) entry which is preliminary data.</text>
</comment>